<dbReference type="GeneID" id="63812841"/>
<keyword evidence="4" id="KW-0833">Ubl conjugation pathway</keyword>
<evidence type="ECO:0000256" key="6">
    <source>
        <dbReference type="SAM" id="MobiDB-lite"/>
    </source>
</evidence>
<evidence type="ECO:0000313" key="9">
    <source>
        <dbReference type="Proteomes" id="UP000244073"/>
    </source>
</evidence>
<dbReference type="Pfam" id="PF02902">
    <property type="entry name" value="Peptidase_C48"/>
    <property type="match status" value="2"/>
</dbReference>
<keyword evidence="3" id="KW-0645">Protease</keyword>
<dbReference type="RefSeq" id="XP_040752448.1">
    <property type="nucleotide sequence ID" value="XM_040895959.1"/>
</dbReference>
<feature type="region of interest" description="Disordered" evidence="6">
    <location>
        <begin position="495"/>
        <end position="543"/>
    </location>
</feature>
<comment type="caution">
    <text evidence="8">The sequence shown here is derived from an EMBL/GenBank/DDBJ whole genome shotgun (WGS) entry which is preliminary data.</text>
</comment>
<dbReference type="EMBL" id="MSFN02000004">
    <property type="protein sequence ID" value="PTU21056.1"/>
    <property type="molecule type" value="Genomic_DNA"/>
</dbReference>
<dbReference type="GO" id="GO:0006508">
    <property type="term" value="P:proteolysis"/>
    <property type="evidence" value="ECO:0007669"/>
    <property type="project" value="UniProtKB-KW"/>
</dbReference>
<feature type="compositionally biased region" description="Basic and acidic residues" evidence="6">
    <location>
        <begin position="64"/>
        <end position="83"/>
    </location>
</feature>
<dbReference type="Gene3D" id="3.40.395.10">
    <property type="entry name" value="Adenoviral Proteinase, Chain A"/>
    <property type="match status" value="1"/>
</dbReference>
<dbReference type="SUPFAM" id="SSF54001">
    <property type="entry name" value="Cysteine proteinases"/>
    <property type="match status" value="1"/>
</dbReference>
<evidence type="ECO:0000256" key="3">
    <source>
        <dbReference type="ARBA" id="ARBA00022670"/>
    </source>
</evidence>
<feature type="compositionally biased region" description="Polar residues" evidence="6">
    <location>
        <begin position="286"/>
        <end position="315"/>
    </location>
</feature>
<feature type="compositionally biased region" description="Polar residues" evidence="6">
    <location>
        <begin position="1051"/>
        <end position="1060"/>
    </location>
</feature>
<feature type="compositionally biased region" description="Basic and acidic residues" evidence="6">
    <location>
        <begin position="96"/>
        <end position="115"/>
    </location>
</feature>
<feature type="compositionally biased region" description="Basic residues" evidence="6">
    <location>
        <begin position="824"/>
        <end position="836"/>
    </location>
</feature>
<dbReference type="GO" id="GO:0070139">
    <property type="term" value="F:SUMO-specific endopeptidase activity"/>
    <property type="evidence" value="ECO:0007669"/>
    <property type="project" value="TreeGrafter"/>
</dbReference>
<evidence type="ECO:0000256" key="5">
    <source>
        <dbReference type="ARBA" id="ARBA00022801"/>
    </source>
</evidence>
<keyword evidence="2" id="KW-0597">Phosphoprotein</keyword>
<evidence type="ECO:0000256" key="1">
    <source>
        <dbReference type="ARBA" id="ARBA00005234"/>
    </source>
</evidence>
<feature type="compositionally biased region" description="Low complexity" evidence="6">
    <location>
        <begin position="989"/>
        <end position="1005"/>
    </location>
</feature>
<feature type="compositionally biased region" description="Polar residues" evidence="6">
    <location>
        <begin position="130"/>
        <end position="143"/>
    </location>
</feature>
<dbReference type="GO" id="GO:0005634">
    <property type="term" value="C:nucleus"/>
    <property type="evidence" value="ECO:0007669"/>
    <property type="project" value="TreeGrafter"/>
</dbReference>
<gene>
    <name evidence="8" type="ORF">P175DRAFT_0493360</name>
</gene>
<dbReference type="OrthoDB" id="442460at2759"/>
<dbReference type="VEuPathDB" id="FungiDB:P175DRAFT_0493360"/>
<dbReference type="PANTHER" id="PTHR46896:SF3">
    <property type="entry name" value="FI06413P-RELATED"/>
    <property type="match status" value="1"/>
</dbReference>
<dbReference type="GO" id="GO:0016926">
    <property type="term" value="P:protein desumoylation"/>
    <property type="evidence" value="ECO:0007669"/>
    <property type="project" value="TreeGrafter"/>
</dbReference>
<evidence type="ECO:0000313" key="8">
    <source>
        <dbReference type="EMBL" id="PTU21056.1"/>
    </source>
</evidence>
<feature type="region of interest" description="Disordered" evidence="6">
    <location>
        <begin position="1"/>
        <end position="186"/>
    </location>
</feature>
<sequence length="1152" mass="127299">MHTRSRGRDPLRSKDYSQQTSDELRLLGGSQRPDPNGVRIVPGQSLNKKRIADAAPSFRPMDTISRKSRDSGPVRVRGKERQFFGRLTRPSNTADSPERAPKRRRVEDPLDDRGAHQRPAASSVVIGHSTRVSPIPSQISPQAMRQKDFKAGQPSEYRSVENGIKVPRISPQKMPRRPSCQSSEDRDLGFIHGAVQERRRQSIVSSVNSEPAARDQLGALSVPSVEISNKSTTVPTKKTAKGPPAGDYRALANGKMRASLSRESPDELQGEATVRPVPASLEDSTKNAPSAPRTSSPSNIRPTVFTSSSHGTLTNPKYKKAKAAKGKSVRQSFKVTFFRGGAAHDPPESQTDELVVNSTDGDICIRPSEADIRHEIHIPLQKVLKILTGDTASRKIRLETSKGSEQETKFDIELSSVREKEEFCSLARELHIIEVQEKPCEWMDKAFKRRQREGRQQEGAIGVKRSWRVTAIEETPELKPEASRRVKLSDALQNNEGNAAGETPDTTPGNHILPSAPTVTPSEKSNSRTTSSPVTQRNEAVEIPVKKYNPIPQTSVRATRSMARQLPTTVLYDDDPDSEDDGIPQLGFALGSQKWAKHPLVYPRYGKKKAEVGASDLERLGDREFLNDNLIGFYIRFLEDHLERCNPEAAKRVYFFNSYFFATLTNLPRGKRGINYAGVQKWTRSVDLFSYDYIVVPINENAHWYVAIICNLPYLPGILDDNPAGAATRSTSEVKETPEPSGPTEPAEGPHSDTNAEPAKEETTRQSLASMSLLDKPGAQETPKHTDTEWPEQEENPNLPPTKFFESSSQTQPESDKPSESKGSPRKGRKPKKKYAGIRYPTSQPIIITFDSLDVARSPTITILREYLFEEAKSKRGVEIDKTLVKGMTARGIPLQPNYSDCGLYLLAYVEKFVQDPDLFIRKLLQKEMSSESDWPPLRSGLLRYRLRKFLEALYIEQEQLSREKADEKGCMVDLQPISYLLGMMSSQAAAKPQSQSQSQVSPVPESNLLRSPSSARPCVQSPTSPRARSASHPSSSAHAKAGTPVINIDQVASTGTESTKPLKAPSARHEIIEVPDSQDQAKPSRLTQSVETRSTVLATEPKQKGGDTGYVEDSDGVEEVTVSNPQNASKGKKIAVHIQVPGTPPQSPKAA</sequence>
<keyword evidence="5" id="KW-0378">Hydrolase</keyword>
<feature type="region of interest" description="Disordered" evidence="6">
    <location>
        <begin position="228"/>
        <end position="325"/>
    </location>
</feature>
<evidence type="ECO:0000256" key="2">
    <source>
        <dbReference type="ARBA" id="ARBA00022553"/>
    </source>
</evidence>
<dbReference type="Proteomes" id="UP000244073">
    <property type="component" value="Unassembled WGS sequence"/>
</dbReference>
<feature type="compositionally biased region" description="Basic and acidic residues" evidence="6">
    <location>
        <begin position="1"/>
        <end position="15"/>
    </location>
</feature>
<dbReference type="PROSITE" id="PS50600">
    <property type="entry name" value="ULP_PROTEASE"/>
    <property type="match status" value="1"/>
</dbReference>
<feature type="compositionally biased region" description="Polar residues" evidence="6">
    <location>
        <begin position="1078"/>
        <end position="1098"/>
    </location>
</feature>
<dbReference type="InterPro" id="IPR038765">
    <property type="entry name" value="Papain-like_cys_pep_sf"/>
</dbReference>
<dbReference type="InterPro" id="IPR003653">
    <property type="entry name" value="Peptidase_C48_C"/>
</dbReference>
<organism evidence="8 9">
    <name type="scientific">Aspergillus ochraceoroseus IBT 24754</name>
    <dbReference type="NCBI Taxonomy" id="1392256"/>
    <lineage>
        <taxon>Eukaryota</taxon>
        <taxon>Fungi</taxon>
        <taxon>Dikarya</taxon>
        <taxon>Ascomycota</taxon>
        <taxon>Pezizomycotina</taxon>
        <taxon>Eurotiomycetes</taxon>
        <taxon>Eurotiomycetidae</taxon>
        <taxon>Eurotiales</taxon>
        <taxon>Aspergillaceae</taxon>
        <taxon>Aspergillus</taxon>
        <taxon>Aspergillus subgen. Nidulantes</taxon>
    </lineage>
</organism>
<dbReference type="PANTHER" id="PTHR46896">
    <property type="entry name" value="SENTRIN-SPECIFIC PROTEASE"/>
    <property type="match status" value="1"/>
</dbReference>
<reference evidence="8 9" key="1">
    <citation type="journal article" date="2018" name="Proc. Natl. Acad. Sci. U.S.A.">
        <title>Linking secondary metabolites to gene clusters through genome sequencing of six diverse Aspergillus species.</title>
        <authorList>
            <person name="Kaerboelling I."/>
            <person name="Vesth T.C."/>
            <person name="Frisvad J.C."/>
            <person name="Nybo J.L."/>
            <person name="Theobald S."/>
            <person name="Kuo A."/>
            <person name="Bowyer P."/>
            <person name="Matsuda Y."/>
            <person name="Mondo S."/>
            <person name="Lyhne E.K."/>
            <person name="Kogle M.E."/>
            <person name="Clum A."/>
            <person name="Lipzen A."/>
            <person name="Salamov A."/>
            <person name="Ngan C.Y."/>
            <person name="Daum C."/>
            <person name="Chiniquy J."/>
            <person name="Barry K."/>
            <person name="LaButti K."/>
            <person name="Haridas S."/>
            <person name="Simmons B.A."/>
            <person name="Magnuson J.K."/>
            <person name="Mortensen U.H."/>
            <person name="Larsen T.O."/>
            <person name="Grigoriev I.V."/>
            <person name="Baker S.E."/>
            <person name="Andersen M.R."/>
        </authorList>
    </citation>
    <scope>NUCLEOTIDE SEQUENCE [LARGE SCALE GENOMIC DNA]</scope>
    <source>
        <strain evidence="8 9">IBT 24754</strain>
    </source>
</reference>
<accession>A0A2T5LXN9</accession>
<dbReference type="AlphaFoldDB" id="A0A2T5LXN9"/>
<evidence type="ECO:0000259" key="7">
    <source>
        <dbReference type="PROSITE" id="PS50600"/>
    </source>
</evidence>
<feature type="region of interest" description="Disordered" evidence="6">
    <location>
        <begin position="989"/>
        <end position="1152"/>
    </location>
</feature>
<feature type="compositionally biased region" description="Pro residues" evidence="6">
    <location>
        <begin position="1143"/>
        <end position="1152"/>
    </location>
</feature>
<feature type="region of interest" description="Disordered" evidence="6">
    <location>
        <begin position="725"/>
        <end position="836"/>
    </location>
</feature>
<dbReference type="GO" id="GO:0005737">
    <property type="term" value="C:cytoplasm"/>
    <property type="evidence" value="ECO:0007669"/>
    <property type="project" value="TreeGrafter"/>
</dbReference>
<protein>
    <recommendedName>
        <fullName evidence="7">Ubiquitin-like protease family profile domain-containing protein</fullName>
    </recommendedName>
</protein>
<name>A0A2T5LXN9_9EURO</name>
<dbReference type="InterPro" id="IPR051947">
    <property type="entry name" value="Sentrin-specific_protease"/>
</dbReference>
<comment type="similarity">
    <text evidence="1">Belongs to the peptidase C48 family.</text>
</comment>
<proteinExistence type="inferred from homology"/>
<feature type="domain" description="Ubiquitin-like protease family profile" evidence="7">
    <location>
        <begin position="610"/>
        <end position="913"/>
    </location>
</feature>
<evidence type="ECO:0000256" key="4">
    <source>
        <dbReference type="ARBA" id="ARBA00022786"/>
    </source>
</evidence>
<feature type="compositionally biased region" description="Low complexity" evidence="6">
    <location>
        <begin position="1025"/>
        <end position="1040"/>
    </location>
</feature>
<feature type="compositionally biased region" description="Polar residues" evidence="6">
    <location>
        <begin position="517"/>
        <end position="538"/>
    </location>
</feature>